<feature type="chain" id="PRO_5021813932" description="Selenoprotein F/M domain-containing protein" evidence="2">
    <location>
        <begin position="22"/>
        <end position="112"/>
    </location>
</feature>
<keyword evidence="2" id="KW-0732">Signal</keyword>
<sequence>MNYFSLGFILVYMSLSWTGLACPQKPPTISVARIESCGGCRLQSLPEVRDFLREDFQNLYTHTIWKKMPGKWPELTFRNESQGVVERLDIRQYNRTELNQIMQDRGFQPRTP</sequence>
<evidence type="ECO:0000313" key="4">
    <source>
        <dbReference type="EMBL" id="TRY67087.1"/>
    </source>
</evidence>
<accession>A0A553NNW2</accession>
<dbReference type="Pfam" id="PF08806">
    <property type="entry name" value="Sep15_SelM"/>
    <property type="match status" value="1"/>
</dbReference>
<dbReference type="Gene3D" id="3.40.30.50">
    <property type="entry name" value="Sep15/SelM thioredoxin-like domain, active-site redox motif"/>
    <property type="match status" value="1"/>
</dbReference>
<dbReference type="EMBL" id="VCGU01000011">
    <property type="protein sequence ID" value="TRY67087.1"/>
    <property type="molecule type" value="Genomic_DNA"/>
</dbReference>
<reference evidence="4 5" key="1">
    <citation type="journal article" date="2018" name="Nat. Ecol. Evol.">
        <title>Genomic signatures of mitonuclear coevolution across populations of Tigriopus californicus.</title>
        <authorList>
            <person name="Barreto F.S."/>
            <person name="Watson E.T."/>
            <person name="Lima T.G."/>
            <person name="Willett C.S."/>
            <person name="Edmands S."/>
            <person name="Li W."/>
            <person name="Burton R.S."/>
        </authorList>
    </citation>
    <scope>NUCLEOTIDE SEQUENCE [LARGE SCALE GENOMIC DNA]</scope>
    <source>
        <strain evidence="4 5">San Diego</strain>
    </source>
</reference>
<evidence type="ECO:0000259" key="3">
    <source>
        <dbReference type="Pfam" id="PF08806"/>
    </source>
</evidence>
<organism evidence="4 5">
    <name type="scientific">Tigriopus californicus</name>
    <name type="common">Marine copepod</name>
    <dbReference type="NCBI Taxonomy" id="6832"/>
    <lineage>
        <taxon>Eukaryota</taxon>
        <taxon>Metazoa</taxon>
        <taxon>Ecdysozoa</taxon>
        <taxon>Arthropoda</taxon>
        <taxon>Crustacea</taxon>
        <taxon>Multicrustacea</taxon>
        <taxon>Hexanauplia</taxon>
        <taxon>Copepoda</taxon>
        <taxon>Harpacticoida</taxon>
        <taxon>Harpacticidae</taxon>
        <taxon>Tigriopus</taxon>
    </lineage>
</organism>
<dbReference type="Proteomes" id="UP000318571">
    <property type="component" value="Chromosome 4"/>
</dbReference>
<name>A0A553NNW2_TIGCA</name>
<dbReference type="STRING" id="6832.A0A553NNW2"/>
<comment type="caution">
    <text evidence="4">The sequence shown here is derived from an EMBL/GenBank/DDBJ whole genome shotgun (WGS) entry which is preliminary data.</text>
</comment>
<dbReference type="AlphaFoldDB" id="A0A553NNW2"/>
<dbReference type="InterPro" id="IPR038219">
    <property type="entry name" value="Sep15/SelM_sf"/>
</dbReference>
<gene>
    <name evidence="4" type="ORF">TCAL_05150</name>
</gene>
<evidence type="ECO:0000256" key="1">
    <source>
        <dbReference type="ARBA" id="ARBA00005742"/>
    </source>
</evidence>
<protein>
    <recommendedName>
        <fullName evidence="3">Selenoprotein F/M domain-containing protein</fullName>
    </recommendedName>
</protein>
<keyword evidence="5" id="KW-1185">Reference proteome</keyword>
<comment type="similarity">
    <text evidence="1">Belongs to the selenoprotein M/F family.</text>
</comment>
<dbReference type="InterPro" id="IPR014912">
    <property type="entry name" value="Sep15_SelM_dom"/>
</dbReference>
<feature type="domain" description="Selenoprotein F/M" evidence="3">
    <location>
        <begin position="32"/>
        <end position="107"/>
    </location>
</feature>
<evidence type="ECO:0000256" key="2">
    <source>
        <dbReference type="SAM" id="SignalP"/>
    </source>
</evidence>
<dbReference type="InterPro" id="IPR036249">
    <property type="entry name" value="Thioredoxin-like_sf"/>
</dbReference>
<dbReference type="SUPFAM" id="SSF52833">
    <property type="entry name" value="Thioredoxin-like"/>
    <property type="match status" value="1"/>
</dbReference>
<evidence type="ECO:0000313" key="5">
    <source>
        <dbReference type="Proteomes" id="UP000318571"/>
    </source>
</evidence>
<feature type="signal peptide" evidence="2">
    <location>
        <begin position="1"/>
        <end position="21"/>
    </location>
</feature>
<proteinExistence type="inferred from homology"/>